<feature type="compositionally biased region" description="Basic and acidic residues" evidence="1">
    <location>
        <begin position="7"/>
        <end position="17"/>
    </location>
</feature>
<dbReference type="EMBL" id="JAMKFE010000001">
    <property type="protein sequence ID" value="MCM5678246.1"/>
    <property type="molecule type" value="Genomic_DNA"/>
</dbReference>
<dbReference type="RefSeq" id="WP_251776386.1">
    <property type="nucleotide sequence ID" value="NZ_JAMKFE010000001.1"/>
</dbReference>
<comment type="caution">
    <text evidence="2">The sequence shown here is derived from an EMBL/GenBank/DDBJ whole genome shotgun (WGS) entry which is preliminary data.</text>
</comment>
<protein>
    <submittedName>
        <fullName evidence="2">Uncharacterized protein</fullName>
    </submittedName>
</protein>
<dbReference type="Proteomes" id="UP001165541">
    <property type="component" value="Unassembled WGS sequence"/>
</dbReference>
<evidence type="ECO:0000313" key="2">
    <source>
        <dbReference type="EMBL" id="MCM5678246.1"/>
    </source>
</evidence>
<organism evidence="2 3">
    <name type="scientific">Caldimonas mangrovi</name>
    <dbReference type="NCBI Taxonomy" id="2944811"/>
    <lineage>
        <taxon>Bacteria</taxon>
        <taxon>Pseudomonadati</taxon>
        <taxon>Pseudomonadota</taxon>
        <taxon>Betaproteobacteria</taxon>
        <taxon>Burkholderiales</taxon>
        <taxon>Sphaerotilaceae</taxon>
        <taxon>Caldimonas</taxon>
    </lineage>
</organism>
<name>A0ABT0YHM9_9BURK</name>
<evidence type="ECO:0000313" key="3">
    <source>
        <dbReference type="Proteomes" id="UP001165541"/>
    </source>
</evidence>
<accession>A0ABT0YHM9</accession>
<feature type="region of interest" description="Disordered" evidence="1">
    <location>
        <begin position="70"/>
        <end position="93"/>
    </location>
</feature>
<evidence type="ECO:0000256" key="1">
    <source>
        <dbReference type="SAM" id="MobiDB-lite"/>
    </source>
</evidence>
<proteinExistence type="predicted"/>
<reference evidence="2" key="1">
    <citation type="submission" date="2022-05" db="EMBL/GenBank/DDBJ databases">
        <title>Schlegelella sp. nov., isolated from mangrove soil.</title>
        <authorList>
            <person name="Liu Y."/>
            <person name="Ge X."/>
            <person name="Liu W."/>
        </authorList>
    </citation>
    <scope>NUCLEOTIDE SEQUENCE</scope>
    <source>
        <strain evidence="2">S2-27</strain>
    </source>
</reference>
<keyword evidence="3" id="KW-1185">Reference proteome</keyword>
<sequence length="132" mass="14975">MPSSPAEPDHRAFKEAPRGVPAQDSEDLMAELKIRYNGRHFCFQAYRYDHLEDALAYARLQRDRALHGLDEDVTPEGATTGEPEFPATSDRPEMEALGVSYEAGRYVFQGFHYDHLRDALAYARLDRARGST</sequence>
<gene>
    <name evidence="2" type="ORF">M8A51_01745</name>
</gene>
<feature type="region of interest" description="Disordered" evidence="1">
    <location>
        <begin position="1"/>
        <end position="24"/>
    </location>
</feature>